<keyword evidence="2" id="KW-0472">Membrane</keyword>
<dbReference type="SMART" id="SM00271">
    <property type="entry name" value="DnaJ"/>
    <property type="match status" value="1"/>
</dbReference>
<organism evidence="4 5">
    <name type="scientific">Virgisporangium ochraceum</name>
    <dbReference type="NCBI Taxonomy" id="65505"/>
    <lineage>
        <taxon>Bacteria</taxon>
        <taxon>Bacillati</taxon>
        <taxon>Actinomycetota</taxon>
        <taxon>Actinomycetes</taxon>
        <taxon>Micromonosporales</taxon>
        <taxon>Micromonosporaceae</taxon>
        <taxon>Virgisporangium</taxon>
    </lineage>
</organism>
<dbReference type="AlphaFoldDB" id="A0A8J4A629"/>
<dbReference type="Gene3D" id="1.10.287.110">
    <property type="entry name" value="DnaJ domain"/>
    <property type="match status" value="1"/>
</dbReference>
<feature type="domain" description="J" evidence="3">
    <location>
        <begin position="12"/>
        <end position="73"/>
    </location>
</feature>
<evidence type="ECO:0000256" key="1">
    <source>
        <dbReference type="SAM" id="MobiDB-lite"/>
    </source>
</evidence>
<reference evidence="4" key="1">
    <citation type="submission" date="2021-01" db="EMBL/GenBank/DDBJ databases">
        <title>Whole genome shotgun sequence of Virgisporangium ochraceum NBRC 16418.</title>
        <authorList>
            <person name="Komaki H."/>
            <person name="Tamura T."/>
        </authorList>
    </citation>
    <scope>NUCLEOTIDE SEQUENCE</scope>
    <source>
        <strain evidence="4">NBRC 16418</strain>
    </source>
</reference>
<keyword evidence="2" id="KW-1133">Transmembrane helix</keyword>
<dbReference type="EMBL" id="BOPH01000138">
    <property type="protein sequence ID" value="GIJ74535.1"/>
    <property type="molecule type" value="Genomic_DNA"/>
</dbReference>
<keyword evidence="5" id="KW-1185">Reference proteome</keyword>
<keyword evidence="2" id="KW-0812">Transmembrane</keyword>
<feature type="region of interest" description="Disordered" evidence="1">
    <location>
        <begin position="71"/>
        <end position="156"/>
    </location>
</feature>
<dbReference type="RefSeq" id="WP_203934334.1">
    <property type="nucleotide sequence ID" value="NZ_BOPH01000138.1"/>
</dbReference>
<accession>A0A8J4A629</accession>
<proteinExistence type="predicted"/>
<dbReference type="InterPro" id="IPR036869">
    <property type="entry name" value="J_dom_sf"/>
</dbReference>
<dbReference type="Proteomes" id="UP000635606">
    <property type="component" value="Unassembled WGS sequence"/>
</dbReference>
<evidence type="ECO:0000259" key="3">
    <source>
        <dbReference type="PROSITE" id="PS50076"/>
    </source>
</evidence>
<evidence type="ECO:0000256" key="2">
    <source>
        <dbReference type="SAM" id="Phobius"/>
    </source>
</evidence>
<evidence type="ECO:0000313" key="5">
    <source>
        <dbReference type="Proteomes" id="UP000635606"/>
    </source>
</evidence>
<name>A0A8J4A629_9ACTN</name>
<sequence>MNRDFEDLGGRDPHDVVGVAPGADRAEINRRFRRRLRRTHPDAGGTHRDQVMLNLARDILLDPIRLREYEQKIRRPAPGPMVRRPAARRPPESGDTADPFRWESGVGSSTAGPARPPPAPRRPPPRRPYVQADHVEPTPADIVDPVRPTYHPPPQRPVVRPRRRVLAWLGIVVSAALALLALVPWFMSLV</sequence>
<feature type="compositionally biased region" description="Basic and acidic residues" evidence="1">
    <location>
        <begin position="39"/>
        <end position="49"/>
    </location>
</feature>
<feature type="region of interest" description="Disordered" evidence="1">
    <location>
        <begin position="1"/>
        <end position="22"/>
    </location>
</feature>
<protein>
    <recommendedName>
        <fullName evidence="3">J domain-containing protein</fullName>
    </recommendedName>
</protein>
<dbReference type="InterPro" id="IPR001623">
    <property type="entry name" value="DnaJ_domain"/>
</dbReference>
<feature type="region of interest" description="Disordered" evidence="1">
    <location>
        <begin position="30"/>
        <end position="49"/>
    </location>
</feature>
<comment type="caution">
    <text evidence="4">The sequence shown here is derived from an EMBL/GenBank/DDBJ whole genome shotgun (WGS) entry which is preliminary data.</text>
</comment>
<feature type="compositionally biased region" description="Basic and acidic residues" evidence="1">
    <location>
        <begin position="1"/>
        <end position="15"/>
    </location>
</feature>
<gene>
    <name evidence="4" type="ORF">Voc01_094520</name>
</gene>
<dbReference type="SUPFAM" id="SSF46565">
    <property type="entry name" value="Chaperone J-domain"/>
    <property type="match status" value="1"/>
</dbReference>
<dbReference type="PROSITE" id="PS50076">
    <property type="entry name" value="DNAJ_2"/>
    <property type="match status" value="1"/>
</dbReference>
<evidence type="ECO:0000313" key="4">
    <source>
        <dbReference type="EMBL" id="GIJ74535.1"/>
    </source>
</evidence>
<feature type="transmembrane region" description="Helical" evidence="2">
    <location>
        <begin position="165"/>
        <end position="187"/>
    </location>
</feature>